<proteinExistence type="inferred from homology"/>
<dbReference type="InterPro" id="IPR004872">
    <property type="entry name" value="Lipoprotein_NlpA"/>
</dbReference>
<dbReference type="PANTHER" id="PTHR30429">
    <property type="entry name" value="D-METHIONINE-BINDING LIPOPROTEIN METQ"/>
    <property type="match status" value="1"/>
</dbReference>
<dbReference type="AlphaFoldDB" id="D5UA72"/>
<gene>
    <name evidence="7" type="ordered locus">Bmur_1508</name>
</gene>
<evidence type="ECO:0000256" key="4">
    <source>
        <dbReference type="ARBA" id="ARBA00023136"/>
    </source>
</evidence>
<evidence type="ECO:0000313" key="8">
    <source>
        <dbReference type="Proteomes" id="UP000001915"/>
    </source>
</evidence>
<name>D5UA72_BRAM5</name>
<keyword evidence="6 7" id="KW-0449">Lipoprotein</keyword>
<evidence type="ECO:0000313" key="7">
    <source>
        <dbReference type="EMBL" id="ADG71595.1"/>
    </source>
</evidence>
<evidence type="ECO:0000256" key="6">
    <source>
        <dbReference type="ARBA" id="ARBA00023288"/>
    </source>
</evidence>
<dbReference type="GO" id="GO:0016020">
    <property type="term" value="C:membrane"/>
    <property type="evidence" value="ECO:0007669"/>
    <property type="project" value="UniProtKB-SubCell"/>
</dbReference>
<evidence type="ECO:0000256" key="3">
    <source>
        <dbReference type="ARBA" id="ARBA00022729"/>
    </source>
</evidence>
<dbReference type="eggNOG" id="COG1464">
    <property type="taxonomic scope" value="Bacteria"/>
</dbReference>
<dbReference type="PANTHER" id="PTHR30429:SF3">
    <property type="entry name" value="LIPOPROTEIN"/>
    <property type="match status" value="1"/>
</dbReference>
<dbReference type="OrthoDB" id="306564at2"/>
<comment type="subcellular location">
    <subcellularLocation>
        <location evidence="1">Membrane</location>
        <topology evidence="1">Lipid-anchor</topology>
    </subcellularLocation>
</comment>
<dbReference type="HOGENOM" id="CLU_067080_1_0_12"/>
<sequence length="265" mass="30486">MNNKILKIMILLFLIISCSKENKKDITVKLGCIGELDTYVLESLKGKLEKENIILDLITFSDYSVLNKALVSKAIDLNHFQHYAYFVNETNKNDYYLSIIAKTFIADMNMYSDNLTNIGQIGLKSKIAVPEDDINLSRALKILDSIGFIRLKENNNKNHNFTFDDVRENYLLLEFVPIKSSDMHSIISKVDAAIVNYHFNFDFRNSNIIYKDDPSKYQSDMYVNVVAARLEDENNITYKTIANLYKEKVSELINSGKIESITMID</sequence>
<organism evidence="7 8">
    <name type="scientific">Brachyspira murdochii (strain ATCC 51284 / DSM 12563 / 56-150)</name>
    <name type="common">Serpulina murdochii</name>
    <dbReference type="NCBI Taxonomy" id="526224"/>
    <lineage>
        <taxon>Bacteria</taxon>
        <taxon>Pseudomonadati</taxon>
        <taxon>Spirochaetota</taxon>
        <taxon>Spirochaetia</taxon>
        <taxon>Brachyspirales</taxon>
        <taxon>Brachyspiraceae</taxon>
        <taxon>Brachyspira</taxon>
    </lineage>
</organism>
<accession>D5UA72</accession>
<protein>
    <submittedName>
        <fullName evidence="7">NLPA lipoprotein</fullName>
    </submittedName>
</protein>
<comment type="similarity">
    <text evidence="2">Belongs to the NlpA lipoprotein family.</text>
</comment>
<dbReference type="RefSeq" id="WP_013114012.1">
    <property type="nucleotide sequence ID" value="NC_014150.1"/>
</dbReference>
<evidence type="ECO:0000256" key="1">
    <source>
        <dbReference type="ARBA" id="ARBA00004635"/>
    </source>
</evidence>
<dbReference type="EMBL" id="CP001959">
    <property type="protein sequence ID" value="ADG71595.1"/>
    <property type="molecule type" value="Genomic_DNA"/>
</dbReference>
<dbReference type="KEGG" id="brm:Bmur_1508"/>
<dbReference type="STRING" id="526224.Bmur_1508"/>
<dbReference type="Proteomes" id="UP000001915">
    <property type="component" value="Chromosome"/>
</dbReference>
<keyword evidence="3" id="KW-0732">Signal</keyword>
<evidence type="ECO:0000256" key="2">
    <source>
        <dbReference type="ARBA" id="ARBA00008973"/>
    </source>
</evidence>
<dbReference type="PROSITE" id="PS51257">
    <property type="entry name" value="PROKAR_LIPOPROTEIN"/>
    <property type="match status" value="1"/>
</dbReference>
<evidence type="ECO:0000256" key="5">
    <source>
        <dbReference type="ARBA" id="ARBA00023139"/>
    </source>
</evidence>
<keyword evidence="4" id="KW-0472">Membrane</keyword>
<dbReference type="Gene3D" id="3.40.190.10">
    <property type="entry name" value="Periplasmic binding protein-like II"/>
    <property type="match status" value="2"/>
</dbReference>
<dbReference type="Pfam" id="PF03180">
    <property type="entry name" value="Lipoprotein_9"/>
    <property type="match status" value="1"/>
</dbReference>
<reference evidence="7 8" key="1">
    <citation type="journal article" date="2010" name="Stand. Genomic Sci.">
        <title>Complete genome sequence of Brachyspira murdochii type strain (56-150).</title>
        <authorList>
            <person name="Pati A."/>
            <person name="Sikorski J."/>
            <person name="Gronow S."/>
            <person name="Munk C."/>
            <person name="Lapidus A."/>
            <person name="Copeland A."/>
            <person name="Glavina Del Tio T."/>
            <person name="Nolan M."/>
            <person name="Lucas S."/>
            <person name="Chen F."/>
            <person name="Tice H."/>
            <person name="Cheng J.F."/>
            <person name="Han C."/>
            <person name="Detter J.C."/>
            <person name="Bruce D."/>
            <person name="Tapia R."/>
            <person name="Goodwin L."/>
            <person name="Pitluck S."/>
            <person name="Liolios K."/>
            <person name="Ivanova N."/>
            <person name="Mavromatis K."/>
            <person name="Mikhailova N."/>
            <person name="Chen A."/>
            <person name="Palaniappan K."/>
            <person name="Land M."/>
            <person name="Hauser L."/>
            <person name="Chang Y.J."/>
            <person name="Jeffries C.D."/>
            <person name="Spring S."/>
            <person name="Rohde M."/>
            <person name="Goker M."/>
            <person name="Bristow J."/>
            <person name="Eisen J.A."/>
            <person name="Markowitz V."/>
            <person name="Hugenholtz P."/>
            <person name="Kyrpides N.C."/>
            <person name="Klenk H.P."/>
        </authorList>
    </citation>
    <scope>NUCLEOTIDE SEQUENCE [LARGE SCALE GENOMIC DNA]</scope>
    <source>
        <strain evidence="8">ATCC 51284 / DSM 12563 / 56-150</strain>
    </source>
</reference>
<keyword evidence="5" id="KW-0564">Palmitate</keyword>
<dbReference type="SUPFAM" id="SSF53850">
    <property type="entry name" value="Periplasmic binding protein-like II"/>
    <property type="match status" value="1"/>
</dbReference>